<reference evidence="6 7" key="1">
    <citation type="submission" date="2024-08" db="EMBL/GenBank/DDBJ databases">
        <authorList>
            <person name="Ishaq N."/>
        </authorList>
    </citation>
    <scope>NUCLEOTIDE SEQUENCE [LARGE SCALE GENOMIC DNA]</scope>
    <source>
        <strain evidence="6 7">JCM 30400</strain>
    </source>
</reference>
<comment type="caution">
    <text evidence="6">The sequence shown here is derived from an EMBL/GenBank/DDBJ whole genome shotgun (WGS) entry which is preliminary data.</text>
</comment>
<dbReference type="Gene3D" id="1.10.1660.10">
    <property type="match status" value="1"/>
</dbReference>
<evidence type="ECO:0000259" key="5">
    <source>
        <dbReference type="PROSITE" id="PS50937"/>
    </source>
</evidence>
<keyword evidence="3" id="KW-0238">DNA-binding</keyword>
<sequence>MNISQAAQQSGLSSKALRHYESTGLLVPARRANGYRDYSEANLEALRFIQRARASGFSVDEVRSLLELRDNPGRRSRVTQQLVREKLSRLEAQLRDMLEMRASLASFVDSCAGDDSPRCAILEQLSGQPCE</sequence>
<keyword evidence="1" id="KW-0678">Repressor</keyword>
<keyword evidence="4" id="KW-0804">Transcription</keyword>
<feature type="domain" description="HTH merR-type" evidence="5">
    <location>
        <begin position="1"/>
        <end position="68"/>
    </location>
</feature>
<dbReference type="Pfam" id="PF13411">
    <property type="entry name" value="MerR_1"/>
    <property type="match status" value="1"/>
</dbReference>
<dbReference type="Proteomes" id="UP001569414">
    <property type="component" value="Unassembled WGS sequence"/>
</dbReference>
<dbReference type="PANTHER" id="PTHR30204">
    <property type="entry name" value="REDOX-CYCLING DRUG-SENSING TRANSCRIPTIONAL ACTIVATOR SOXR"/>
    <property type="match status" value="1"/>
</dbReference>
<accession>A0ABV4NP40</accession>
<evidence type="ECO:0000313" key="7">
    <source>
        <dbReference type="Proteomes" id="UP001569414"/>
    </source>
</evidence>
<protein>
    <submittedName>
        <fullName evidence="6">MerR family transcriptional regulator</fullName>
    </submittedName>
</protein>
<evidence type="ECO:0000313" key="6">
    <source>
        <dbReference type="EMBL" id="MFA0791158.1"/>
    </source>
</evidence>
<dbReference type="RefSeq" id="WP_299584322.1">
    <property type="nucleotide sequence ID" value="NZ_JBGMEL010000010.1"/>
</dbReference>
<gene>
    <name evidence="6" type="ORF">ACCI51_11430</name>
</gene>
<dbReference type="PROSITE" id="PS50937">
    <property type="entry name" value="HTH_MERR_2"/>
    <property type="match status" value="1"/>
</dbReference>
<organism evidence="6 7">
    <name type="scientific">Microbulbifer echini</name>
    <dbReference type="NCBI Taxonomy" id="1529067"/>
    <lineage>
        <taxon>Bacteria</taxon>
        <taxon>Pseudomonadati</taxon>
        <taxon>Pseudomonadota</taxon>
        <taxon>Gammaproteobacteria</taxon>
        <taxon>Cellvibrionales</taxon>
        <taxon>Microbulbiferaceae</taxon>
        <taxon>Microbulbifer</taxon>
    </lineage>
</organism>
<evidence type="ECO:0000256" key="4">
    <source>
        <dbReference type="ARBA" id="ARBA00023163"/>
    </source>
</evidence>
<dbReference type="EMBL" id="JBGMEL010000010">
    <property type="protein sequence ID" value="MFA0791158.1"/>
    <property type="molecule type" value="Genomic_DNA"/>
</dbReference>
<dbReference type="InterPro" id="IPR047057">
    <property type="entry name" value="MerR_fam"/>
</dbReference>
<evidence type="ECO:0000256" key="1">
    <source>
        <dbReference type="ARBA" id="ARBA00022491"/>
    </source>
</evidence>
<proteinExistence type="predicted"/>
<dbReference type="PRINTS" id="PR00040">
    <property type="entry name" value="HTHMERR"/>
</dbReference>
<evidence type="ECO:0000256" key="2">
    <source>
        <dbReference type="ARBA" id="ARBA00023015"/>
    </source>
</evidence>
<dbReference type="PANTHER" id="PTHR30204:SF69">
    <property type="entry name" value="MERR-FAMILY TRANSCRIPTIONAL REGULATOR"/>
    <property type="match status" value="1"/>
</dbReference>
<dbReference type="InterPro" id="IPR009061">
    <property type="entry name" value="DNA-bd_dom_put_sf"/>
</dbReference>
<keyword evidence="7" id="KW-1185">Reference proteome</keyword>
<dbReference type="PROSITE" id="PS00552">
    <property type="entry name" value="HTH_MERR_1"/>
    <property type="match status" value="1"/>
</dbReference>
<dbReference type="InterPro" id="IPR000551">
    <property type="entry name" value="MerR-type_HTH_dom"/>
</dbReference>
<evidence type="ECO:0000256" key="3">
    <source>
        <dbReference type="ARBA" id="ARBA00023125"/>
    </source>
</evidence>
<keyword evidence="2" id="KW-0805">Transcription regulation</keyword>
<name>A0ABV4NP40_9GAMM</name>
<dbReference type="SUPFAM" id="SSF46955">
    <property type="entry name" value="Putative DNA-binding domain"/>
    <property type="match status" value="1"/>
</dbReference>
<dbReference type="SMART" id="SM00422">
    <property type="entry name" value="HTH_MERR"/>
    <property type="match status" value="1"/>
</dbReference>